<dbReference type="InterPro" id="IPR029031">
    <property type="entry name" value="Gingipain_N_sf"/>
</dbReference>
<dbReference type="InterPro" id="IPR029030">
    <property type="entry name" value="Caspase-like_dom_sf"/>
</dbReference>
<name>A0A101I3X0_UNCT6</name>
<dbReference type="GO" id="GO:0006508">
    <property type="term" value="P:proteolysis"/>
    <property type="evidence" value="ECO:0007669"/>
    <property type="project" value="InterPro"/>
</dbReference>
<evidence type="ECO:0000259" key="2">
    <source>
        <dbReference type="Pfam" id="PF01364"/>
    </source>
</evidence>
<organism evidence="3 4">
    <name type="scientific">candidate division TA06 bacterium 34_109</name>
    <dbReference type="NCBI Taxonomy" id="1635277"/>
    <lineage>
        <taxon>Bacteria</taxon>
        <taxon>Bacteria division TA06</taxon>
    </lineage>
</organism>
<accession>A0A101I3X0</accession>
<dbReference type="Proteomes" id="UP000053467">
    <property type="component" value="Unassembled WGS sequence"/>
</dbReference>
<reference evidence="4" key="1">
    <citation type="journal article" date="2015" name="MBio">
        <title>Genome-Resolved Metagenomic Analysis Reveals Roles for Candidate Phyla and Other Microbial Community Members in Biogeochemical Transformations in Oil Reservoirs.</title>
        <authorList>
            <person name="Hu P."/>
            <person name="Tom L."/>
            <person name="Singh A."/>
            <person name="Thomas B.C."/>
            <person name="Baker B.J."/>
            <person name="Piceno Y.M."/>
            <person name="Andersen G.L."/>
            <person name="Banfield J.F."/>
        </authorList>
    </citation>
    <scope>NUCLEOTIDE SEQUENCE [LARGE SCALE GENOMIC DNA]</scope>
</reference>
<evidence type="ECO:0000256" key="1">
    <source>
        <dbReference type="ARBA" id="ARBA00022729"/>
    </source>
</evidence>
<feature type="domain" description="Gingipain" evidence="2">
    <location>
        <begin position="173"/>
        <end position="521"/>
    </location>
</feature>
<dbReference type="EMBL" id="LGGX01000001">
    <property type="protein sequence ID" value="KUK88208.1"/>
    <property type="molecule type" value="Genomic_DNA"/>
</dbReference>
<dbReference type="Pfam" id="PF01364">
    <property type="entry name" value="Peptidase_C25"/>
    <property type="match status" value="1"/>
</dbReference>
<dbReference type="GO" id="GO:0008234">
    <property type="term" value="F:cysteine-type peptidase activity"/>
    <property type="evidence" value="ECO:0007669"/>
    <property type="project" value="InterPro"/>
</dbReference>
<dbReference type="NCBIfam" id="TIGR04183">
    <property type="entry name" value="Por_Secre_tail"/>
    <property type="match status" value="1"/>
</dbReference>
<proteinExistence type="predicted"/>
<dbReference type="InterPro" id="IPR026444">
    <property type="entry name" value="Secre_tail"/>
</dbReference>
<dbReference type="AlphaFoldDB" id="A0A101I3X0"/>
<dbReference type="SUPFAM" id="SSF52129">
    <property type="entry name" value="Caspase-like"/>
    <property type="match status" value="1"/>
</dbReference>
<dbReference type="Gene3D" id="3.40.50.10390">
    <property type="entry name" value="Gingipain r, domain 1"/>
    <property type="match status" value="1"/>
</dbReference>
<dbReference type="InterPro" id="IPR001769">
    <property type="entry name" value="Gingipain"/>
</dbReference>
<gene>
    <name evidence="3" type="ORF">XE03_0214</name>
</gene>
<protein>
    <submittedName>
        <fullName evidence="3">FG-GAP repeat protein</fullName>
    </submittedName>
</protein>
<keyword evidence="1" id="KW-0732">Signal</keyword>
<comment type="caution">
    <text evidence="3">The sequence shown here is derived from an EMBL/GenBank/DDBJ whole genome shotgun (WGS) entry which is preliminary data.</text>
</comment>
<dbReference type="Gene3D" id="3.40.50.1460">
    <property type="match status" value="1"/>
</dbReference>
<evidence type="ECO:0000313" key="4">
    <source>
        <dbReference type="Proteomes" id="UP000053467"/>
    </source>
</evidence>
<sequence>MKKLYILLIIFILSVLTFAERIEIPIDDKNIFDATIFEYNGSYFYHIQKSYPVIPSLKFKRVFDNDIEIDSVYMVKEKITKIKVSNILVGEDPLPKEFKPTERSKLKKLSEKFPTKDYKIFKTYYKGKTIISGYLCNYFYENCEIFKVTGKLVIEYREKNKKVVEDCKGIKKFLIITDDSLKSFWNDYVDLNRTFSFDIKGVNEIYSIYPSMTKPQAIREYIKSLYLSGSLEGVLLGGDVSTIPPFYVQLIITPQLSSSEQTIPTDKFFACLDKDPNFVNDTFFDDGSDIDVGMDILLGRVPVRNGDDILNFIRKVKNFENVTNDTLLFVASYLDDNTDGSQNCENIIKNVPIFNPTVKLYERYNNLSSYTLIENINKSPFLISHDGHGNYSVIQTGIDYTTRENFDTLKNSKPVLFYSISCFSAAYDYDCVAKHFILSPNGGGYYIGNSRYGWYTPYFSGFGTGDLYNYTFFKKFFNESNNPSEVLSKTFLEFIDEIKLKNDWRWQFFTLNYFGDPLLNLKVNKENSTIKLVEPVYKNGYLNFSVKVKDSCLVKIEGNTFSIDTLFYKDKNVFCCKIDDSDTIKLFLRINESLTLDTFILPKESTQKSVYISDYNFTLLNDTLILNLSLKTDSSDFYNIKVNGILDTLLLLENDTIFYLESDTTIKFKFIKESELDNISSVPLVLNDNIVYLQYGKNLYRNLNVSVMPEKQHYDYGDLVKLNITAKNLLSDTLQLLFNSKSYPLIKGDNTILDSFLLTGQGSVESLKLEVLSDLERVDFVYLLNINENLSFQNFDNSPTLKIDSSTAFFHLSTVRSVSGSYSLFSGYKSSETYPPNYLTSFYSDTFVFDTTSIFGFSAFVDIEPGMDYFVVRILSDSLKVPIITLSDRLTDFKSYIFNGSNYRILQGKKSLLQFSFYSEDDNVQYKGVYIDDLVLPGDIVNNSGFCVKDINKEQKFEVSYNNGTILISSPFDEYTLKVYDISGKLIFKNDFKRNKNILKFSNPSGIYFIKVESKEKILKGKILILK</sequence>
<evidence type="ECO:0000313" key="3">
    <source>
        <dbReference type="EMBL" id="KUK88208.1"/>
    </source>
</evidence>